<proteinExistence type="predicted"/>
<evidence type="ECO:0000313" key="2">
    <source>
        <dbReference type="Proteomes" id="UP001152622"/>
    </source>
</evidence>
<gene>
    <name evidence="1" type="ORF">SKAU_G00416140</name>
</gene>
<dbReference type="AlphaFoldDB" id="A0A9Q1E7G9"/>
<comment type="caution">
    <text evidence="1">The sequence shown here is derived from an EMBL/GenBank/DDBJ whole genome shotgun (WGS) entry which is preliminary data.</text>
</comment>
<name>A0A9Q1E7G9_SYNKA</name>
<protein>
    <submittedName>
        <fullName evidence="1">Uncharacterized protein</fullName>
    </submittedName>
</protein>
<organism evidence="1 2">
    <name type="scientific">Synaphobranchus kaupii</name>
    <name type="common">Kaup's arrowtooth eel</name>
    <dbReference type="NCBI Taxonomy" id="118154"/>
    <lineage>
        <taxon>Eukaryota</taxon>
        <taxon>Metazoa</taxon>
        <taxon>Chordata</taxon>
        <taxon>Craniata</taxon>
        <taxon>Vertebrata</taxon>
        <taxon>Euteleostomi</taxon>
        <taxon>Actinopterygii</taxon>
        <taxon>Neopterygii</taxon>
        <taxon>Teleostei</taxon>
        <taxon>Anguilliformes</taxon>
        <taxon>Synaphobranchidae</taxon>
        <taxon>Synaphobranchus</taxon>
    </lineage>
</organism>
<dbReference type="EMBL" id="JAINUF010000023">
    <property type="protein sequence ID" value="KAJ8333606.1"/>
    <property type="molecule type" value="Genomic_DNA"/>
</dbReference>
<accession>A0A9Q1E7G9</accession>
<evidence type="ECO:0000313" key="1">
    <source>
        <dbReference type="EMBL" id="KAJ8333606.1"/>
    </source>
</evidence>
<keyword evidence="2" id="KW-1185">Reference proteome</keyword>
<sequence>MDALMAPQKPSAAPEEDISELHKSTCCGTAYIVPSRPTSTDRCSTWKELLEAKALELHGAAGRGGDPAAETYQEAENLIFRRAQQDSFPEEISLLKASKPRPVMPKMADLPPAHLHLFKPAFHSTGMDCFGPLQVKVGRRLENRWRIIV</sequence>
<reference evidence="1" key="1">
    <citation type="journal article" date="2023" name="Science">
        <title>Genome structures resolve the early diversification of teleost fishes.</title>
        <authorList>
            <person name="Parey E."/>
            <person name="Louis A."/>
            <person name="Montfort J."/>
            <person name="Bouchez O."/>
            <person name="Roques C."/>
            <person name="Iampietro C."/>
            <person name="Lluch J."/>
            <person name="Castinel A."/>
            <person name="Donnadieu C."/>
            <person name="Desvignes T."/>
            <person name="Floi Bucao C."/>
            <person name="Jouanno E."/>
            <person name="Wen M."/>
            <person name="Mejri S."/>
            <person name="Dirks R."/>
            <person name="Jansen H."/>
            <person name="Henkel C."/>
            <person name="Chen W.J."/>
            <person name="Zahm M."/>
            <person name="Cabau C."/>
            <person name="Klopp C."/>
            <person name="Thompson A.W."/>
            <person name="Robinson-Rechavi M."/>
            <person name="Braasch I."/>
            <person name="Lecointre G."/>
            <person name="Bobe J."/>
            <person name="Postlethwait J.H."/>
            <person name="Berthelot C."/>
            <person name="Roest Crollius H."/>
            <person name="Guiguen Y."/>
        </authorList>
    </citation>
    <scope>NUCLEOTIDE SEQUENCE</scope>
    <source>
        <strain evidence="1">WJC10195</strain>
    </source>
</reference>
<dbReference type="Proteomes" id="UP001152622">
    <property type="component" value="Chromosome 23"/>
</dbReference>